<protein>
    <recommendedName>
        <fullName evidence="3">Head-tail adaptor protein</fullName>
    </recommendedName>
</protein>
<proteinExistence type="predicted"/>
<organism evidence="1 2">
    <name type="scientific">Paenibacillus oryzisoli</name>
    <dbReference type="NCBI Taxonomy" id="1850517"/>
    <lineage>
        <taxon>Bacteria</taxon>
        <taxon>Bacillati</taxon>
        <taxon>Bacillota</taxon>
        <taxon>Bacilli</taxon>
        <taxon>Bacillales</taxon>
        <taxon>Paenibacillaceae</taxon>
        <taxon>Paenibacillus</taxon>
    </lineage>
</organism>
<dbReference type="NCBIfam" id="TIGR01563">
    <property type="entry name" value="gp16_SPP1"/>
    <property type="match status" value="1"/>
</dbReference>
<dbReference type="Proteomes" id="UP000078454">
    <property type="component" value="Unassembled WGS sequence"/>
</dbReference>
<gene>
    <name evidence="1" type="ORF">A8708_30065</name>
</gene>
<evidence type="ECO:0000313" key="2">
    <source>
        <dbReference type="Proteomes" id="UP000078454"/>
    </source>
</evidence>
<dbReference type="InterPro" id="IPR038666">
    <property type="entry name" value="SSP1_head-tail_sf"/>
</dbReference>
<dbReference type="AlphaFoldDB" id="A0A198AJM9"/>
<dbReference type="STRING" id="1850517.A8708_30065"/>
<name>A0A198AJM9_9BACL</name>
<dbReference type="InterPro" id="IPR008767">
    <property type="entry name" value="Phage_SPP1_head-tail_adaptor"/>
</dbReference>
<dbReference type="Gene3D" id="2.40.10.270">
    <property type="entry name" value="Bacteriophage SPP1 head-tail adaptor protein"/>
    <property type="match status" value="1"/>
</dbReference>
<evidence type="ECO:0008006" key="3">
    <source>
        <dbReference type="Google" id="ProtNLM"/>
    </source>
</evidence>
<keyword evidence="2" id="KW-1185">Reference proteome</keyword>
<comment type="caution">
    <text evidence="1">The sequence shown here is derived from an EMBL/GenBank/DDBJ whole genome shotgun (WGS) entry which is preliminary data.</text>
</comment>
<sequence>MTKGCCTDSNVLKPSELNRKITIEEVTNTVDAEGVFVESWATFAVLRAARNPLSGREFFEAAAINAEKTVKYRVRYRKGLLPNMRLTDALDGRIYNIRAVLDDYYGDRTQTHLMCEVLEDGQ</sequence>
<dbReference type="EMBL" id="LYPB01000049">
    <property type="protein sequence ID" value="OAS21138.1"/>
    <property type="molecule type" value="Genomic_DNA"/>
</dbReference>
<reference evidence="1 2" key="1">
    <citation type="submission" date="2016-05" db="EMBL/GenBank/DDBJ databases">
        <title>Paenibacillus sp. 1ZS3-15 nov., isolated from the rhizosphere soil.</title>
        <authorList>
            <person name="Zhang X.X."/>
            <person name="Zhang J."/>
        </authorList>
    </citation>
    <scope>NUCLEOTIDE SEQUENCE [LARGE SCALE GENOMIC DNA]</scope>
    <source>
        <strain evidence="1 2">1ZS3-15</strain>
    </source>
</reference>
<dbReference type="RefSeq" id="WP_068662715.1">
    <property type="nucleotide sequence ID" value="NZ_LYPB01000049.1"/>
</dbReference>
<evidence type="ECO:0000313" key="1">
    <source>
        <dbReference type="EMBL" id="OAS21138.1"/>
    </source>
</evidence>
<accession>A0A198AJM9</accession>
<dbReference type="OrthoDB" id="9808209at2"/>
<dbReference type="Pfam" id="PF05521">
    <property type="entry name" value="Phage_HCP"/>
    <property type="match status" value="1"/>
</dbReference>